<evidence type="ECO:0000313" key="3">
    <source>
        <dbReference type="Proteomes" id="UP000198736"/>
    </source>
</evidence>
<sequence length="121" mass="13397">MRSSFAAVPTYSESLRIGWTLLWRGTGSVLLLLILCNILLVTALPELQRTGPSLWATVFSLAVVTCVAAFGIMPFVVRTLFTATYTRFHLQLVRNVEPTIQEEIASRDTSSSQPTSLTHIQ</sequence>
<dbReference type="RefSeq" id="WP_090901843.1">
    <property type="nucleotide sequence ID" value="NZ_CZPZ01000035.1"/>
</dbReference>
<gene>
    <name evidence="2" type="ORF">COMA2_80056</name>
</gene>
<organism evidence="2 3">
    <name type="scientific">Candidatus Nitrospira nitrificans</name>
    <dbReference type="NCBI Taxonomy" id="1742973"/>
    <lineage>
        <taxon>Bacteria</taxon>
        <taxon>Pseudomonadati</taxon>
        <taxon>Nitrospirota</taxon>
        <taxon>Nitrospiria</taxon>
        <taxon>Nitrospirales</taxon>
        <taxon>Nitrospiraceae</taxon>
        <taxon>Nitrospira</taxon>
    </lineage>
</organism>
<evidence type="ECO:0000313" key="2">
    <source>
        <dbReference type="EMBL" id="CUS39564.1"/>
    </source>
</evidence>
<dbReference type="STRING" id="1742973.COMA2_80056"/>
<keyword evidence="1" id="KW-0472">Membrane</keyword>
<keyword evidence="1" id="KW-0812">Transmembrane</keyword>
<dbReference type="OrthoDB" id="9945949at2"/>
<proteinExistence type="predicted"/>
<protein>
    <submittedName>
        <fullName evidence="2">Uncharacterized protein</fullName>
    </submittedName>
</protein>
<dbReference type="Proteomes" id="UP000198736">
    <property type="component" value="Unassembled WGS sequence"/>
</dbReference>
<dbReference type="EMBL" id="CZPZ01000035">
    <property type="protein sequence ID" value="CUS39564.1"/>
    <property type="molecule type" value="Genomic_DNA"/>
</dbReference>
<reference evidence="3" key="1">
    <citation type="submission" date="2015-10" db="EMBL/GenBank/DDBJ databases">
        <authorList>
            <person name="Luecker S."/>
            <person name="Luecker S."/>
        </authorList>
    </citation>
    <scope>NUCLEOTIDE SEQUENCE [LARGE SCALE GENOMIC DNA]</scope>
</reference>
<feature type="transmembrane region" description="Helical" evidence="1">
    <location>
        <begin position="54"/>
        <end position="77"/>
    </location>
</feature>
<feature type="transmembrane region" description="Helical" evidence="1">
    <location>
        <begin position="21"/>
        <end position="42"/>
    </location>
</feature>
<keyword evidence="1" id="KW-1133">Transmembrane helix</keyword>
<accession>A0A0S4LPY5</accession>
<evidence type="ECO:0000256" key="1">
    <source>
        <dbReference type="SAM" id="Phobius"/>
    </source>
</evidence>
<dbReference type="AlphaFoldDB" id="A0A0S4LPY5"/>
<keyword evidence="3" id="KW-1185">Reference proteome</keyword>
<name>A0A0S4LPY5_9BACT</name>